<dbReference type="AlphaFoldDB" id="A0A8B0SS08"/>
<accession>A0A8B0SS08</accession>
<proteinExistence type="predicted"/>
<name>A0A8B0SS08_KLEPN</name>
<organism evidence="1">
    <name type="scientific">Klebsiella pneumoniae</name>
    <dbReference type="NCBI Taxonomy" id="573"/>
    <lineage>
        <taxon>Bacteria</taxon>
        <taxon>Pseudomonadati</taxon>
        <taxon>Pseudomonadota</taxon>
        <taxon>Gammaproteobacteria</taxon>
        <taxon>Enterobacterales</taxon>
        <taxon>Enterobacteriaceae</taxon>
        <taxon>Klebsiella/Raoultella group</taxon>
        <taxon>Klebsiella</taxon>
        <taxon>Klebsiella pneumoniae complex</taxon>
    </lineage>
</organism>
<dbReference type="EMBL" id="MN956836">
    <property type="protein sequence ID" value="QTX13739.1"/>
    <property type="molecule type" value="Genomic_DNA"/>
</dbReference>
<reference evidence="1" key="1">
    <citation type="submission" date="2020-01" db="EMBL/GenBank/DDBJ databases">
        <authorList>
            <person name="Qin S."/>
        </authorList>
    </citation>
    <scope>NUCLEOTIDE SEQUENCE</scope>
    <source>
        <strain evidence="1">CVir17-16-YZ6g</strain>
        <plasmid evidence="1">p17-15-vir-like</plasmid>
    </source>
</reference>
<evidence type="ECO:0000313" key="1">
    <source>
        <dbReference type="EMBL" id="QTX13739.1"/>
    </source>
</evidence>
<sequence>MHVIDQLMNDVTSIAGDLHFFVVRLQRLPCLTIALTPYQR</sequence>
<keyword evidence="1" id="KW-0067">ATP-binding</keyword>
<dbReference type="GO" id="GO:0004386">
    <property type="term" value="F:helicase activity"/>
    <property type="evidence" value="ECO:0007669"/>
    <property type="project" value="UniProtKB-KW"/>
</dbReference>
<protein>
    <submittedName>
        <fullName evidence="1">DinG family ATP-dependent helicase YoaA</fullName>
    </submittedName>
</protein>
<geneLocation type="plasmid" evidence="1">
    <name>p17-15-vir-like</name>
</geneLocation>
<keyword evidence="1" id="KW-0378">Hydrolase</keyword>
<keyword evidence="1" id="KW-0614">Plasmid</keyword>
<keyword evidence="1" id="KW-0547">Nucleotide-binding</keyword>
<keyword evidence="1" id="KW-0347">Helicase</keyword>